<dbReference type="EMBL" id="JAAGUZ010000051">
    <property type="protein sequence ID" value="NEW46435.1"/>
    <property type="molecule type" value="Genomic_DNA"/>
</dbReference>
<feature type="compositionally biased region" description="Basic residues" evidence="1">
    <location>
        <begin position="66"/>
        <end position="82"/>
    </location>
</feature>
<sequence>MTHGPDSTTRPATIHRTGAVTLADKSTPRSAFDTAIQRMLTESTQLPAPTTAPRAGRIEPAVPITGRRRHTREQRSVHRSQRFRAVPQRPLRIPGR</sequence>
<comment type="caution">
    <text evidence="2">The sequence shown here is derived from an EMBL/GenBank/DDBJ whole genome shotgun (WGS) entry which is preliminary data.</text>
</comment>
<dbReference type="AlphaFoldDB" id="A0A6P1D717"/>
<proteinExistence type="predicted"/>
<dbReference type="RefSeq" id="WP_163826538.1">
    <property type="nucleotide sequence ID" value="NZ_JAAGUY010000026.1"/>
</dbReference>
<gene>
    <name evidence="2" type="ORF">GV789_18560</name>
</gene>
<dbReference type="Proteomes" id="UP000468928">
    <property type="component" value="Unassembled WGS sequence"/>
</dbReference>
<feature type="region of interest" description="Disordered" evidence="1">
    <location>
        <begin position="42"/>
        <end position="96"/>
    </location>
</feature>
<evidence type="ECO:0000313" key="2">
    <source>
        <dbReference type="EMBL" id="NEW46435.1"/>
    </source>
</evidence>
<reference evidence="2 3" key="1">
    <citation type="submission" date="2020-01" db="EMBL/GenBank/DDBJ databases">
        <title>Genetics and antimicrobial susceptibilities of Nocardia species isolated from the soil; a comparison with species isolated from humans.</title>
        <authorList>
            <person name="Carrasco G."/>
            <person name="Monzon S."/>
            <person name="Sansegundo M."/>
            <person name="Garcia E."/>
            <person name="Garrido N."/>
            <person name="Medina M.J."/>
            <person name="Villalon P."/>
            <person name="Ramirez-Arocha A.C."/>
            <person name="Jimenez P."/>
            <person name="Cuesta I."/>
            <person name="Valdezate S."/>
        </authorList>
    </citation>
    <scope>NUCLEOTIDE SEQUENCE [LARGE SCALE GENOMIC DNA]</scope>
    <source>
        <strain evidence="2 3">CNM20110639</strain>
    </source>
</reference>
<evidence type="ECO:0000256" key="1">
    <source>
        <dbReference type="SAM" id="MobiDB-lite"/>
    </source>
</evidence>
<organism evidence="2 3">
    <name type="scientific">Nocardia cyriacigeorgica</name>
    <dbReference type="NCBI Taxonomy" id="135487"/>
    <lineage>
        <taxon>Bacteria</taxon>
        <taxon>Bacillati</taxon>
        <taxon>Actinomycetota</taxon>
        <taxon>Actinomycetes</taxon>
        <taxon>Mycobacteriales</taxon>
        <taxon>Nocardiaceae</taxon>
        <taxon>Nocardia</taxon>
    </lineage>
</organism>
<protein>
    <submittedName>
        <fullName evidence="2">Uncharacterized protein</fullName>
    </submittedName>
</protein>
<name>A0A6P1D717_9NOCA</name>
<evidence type="ECO:0000313" key="3">
    <source>
        <dbReference type="Proteomes" id="UP000468928"/>
    </source>
</evidence>
<accession>A0A6P1D717</accession>